<dbReference type="EMBL" id="CP036318">
    <property type="protein sequence ID" value="QDV55258.1"/>
    <property type="molecule type" value="Genomic_DNA"/>
</dbReference>
<keyword evidence="2" id="KW-1185">Reference proteome</keyword>
<accession>A0A518IQ88</accession>
<name>A0A518IQ88_9BACT</name>
<dbReference type="Pfam" id="PF07394">
    <property type="entry name" value="DUF1501"/>
    <property type="match status" value="1"/>
</dbReference>
<sequence length="477" mass="51771">MFQHPQLPRRQAIQAGAVGLLGLGMSHLDRLRAEGAASFESARAKNVIYIFLSGGLAQHESFDMKPDAPAEIRGEFQPIATRTPGLQICEHLPQLAARSEKWSLVRSLTHPHNEHSMGHMVMLSGRSDLPTGFSPNGPKHTDHPSIAAIAGQVTQPVNNLPPAIMLPEKLVHRSGRVLPGQFGGQMGPGTDPFLLDCCSTNRQAYGAWPEYGFHHARGSENPKGLSFGLPSLQLPSAITKGRLGSRVDLLAELQSQQRGLRKLAEVDSFDRFQERALSMLADGKMSKALDVVDADPKTLDRYGRHVFGWSLLLARRLVGAGVNLVQVNLGNNETWDTHGNAFPNLKNYLLPPMDQAVAALLDDLDASGQLDETLIVMAGEFGRTPKISHLPSAYAYPGRDHWGACQSVFLAGGGIEGGRVVGSSDQHGGWPKDSPQTPENFAATIYSALGLPRTSYWHDLLDRPMPIYHGDPMPGLT</sequence>
<proteinExistence type="predicted"/>
<gene>
    <name evidence="1" type="ORF">Mal33_12280</name>
</gene>
<evidence type="ECO:0000313" key="1">
    <source>
        <dbReference type="EMBL" id="QDV55258.1"/>
    </source>
</evidence>
<dbReference type="RefSeq" id="WP_145283050.1">
    <property type="nucleotide sequence ID" value="NZ_CP036318.1"/>
</dbReference>
<organism evidence="1 2">
    <name type="scientific">Rosistilla oblonga</name>
    <dbReference type="NCBI Taxonomy" id="2527990"/>
    <lineage>
        <taxon>Bacteria</taxon>
        <taxon>Pseudomonadati</taxon>
        <taxon>Planctomycetota</taxon>
        <taxon>Planctomycetia</taxon>
        <taxon>Pirellulales</taxon>
        <taxon>Pirellulaceae</taxon>
        <taxon>Rosistilla</taxon>
    </lineage>
</organism>
<dbReference type="PANTHER" id="PTHR43737:SF1">
    <property type="entry name" value="DUF1501 DOMAIN-CONTAINING PROTEIN"/>
    <property type="match status" value="1"/>
</dbReference>
<evidence type="ECO:0000313" key="2">
    <source>
        <dbReference type="Proteomes" id="UP000316770"/>
    </source>
</evidence>
<dbReference type="InterPro" id="IPR010869">
    <property type="entry name" value="DUF1501"/>
</dbReference>
<dbReference type="InterPro" id="IPR017850">
    <property type="entry name" value="Alkaline_phosphatase_core_sf"/>
</dbReference>
<reference evidence="1 2" key="1">
    <citation type="submission" date="2019-02" db="EMBL/GenBank/DDBJ databases">
        <title>Deep-cultivation of Planctomycetes and their phenomic and genomic characterization uncovers novel biology.</title>
        <authorList>
            <person name="Wiegand S."/>
            <person name="Jogler M."/>
            <person name="Boedeker C."/>
            <person name="Pinto D."/>
            <person name="Vollmers J."/>
            <person name="Rivas-Marin E."/>
            <person name="Kohn T."/>
            <person name="Peeters S.H."/>
            <person name="Heuer A."/>
            <person name="Rast P."/>
            <person name="Oberbeckmann S."/>
            <person name="Bunk B."/>
            <person name="Jeske O."/>
            <person name="Meyerdierks A."/>
            <person name="Storesund J.E."/>
            <person name="Kallscheuer N."/>
            <person name="Luecker S."/>
            <person name="Lage O.M."/>
            <person name="Pohl T."/>
            <person name="Merkel B.J."/>
            <person name="Hornburger P."/>
            <person name="Mueller R.-W."/>
            <person name="Bruemmer F."/>
            <person name="Labrenz M."/>
            <person name="Spormann A.M."/>
            <person name="Op den Camp H."/>
            <person name="Overmann J."/>
            <person name="Amann R."/>
            <person name="Jetten M.S.M."/>
            <person name="Mascher T."/>
            <person name="Medema M.H."/>
            <person name="Devos D.P."/>
            <person name="Kaster A.-K."/>
            <person name="Ovreas L."/>
            <person name="Rohde M."/>
            <person name="Galperin M.Y."/>
            <person name="Jogler C."/>
        </authorList>
    </citation>
    <scope>NUCLEOTIDE SEQUENCE [LARGE SCALE GENOMIC DNA]</scope>
    <source>
        <strain evidence="1 2">Mal33</strain>
    </source>
</reference>
<dbReference type="AlphaFoldDB" id="A0A518IQ88"/>
<protein>
    <recommendedName>
        <fullName evidence="3">DUF1501 domain-containing protein</fullName>
    </recommendedName>
</protein>
<dbReference type="Proteomes" id="UP000316770">
    <property type="component" value="Chromosome"/>
</dbReference>
<evidence type="ECO:0008006" key="3">
    <source>
        <dbReference type="Google" id="ProtNLM"/>
    </source>
</evidence>
<dbReference type="SUPFAM" id="SSF53649">
    <property type="entry name" value="Alkaline phosphatase-like"/>
    <property type="match status" value="1"/>
</dbReference>
<dbReference type="PANTHER" id="PTHR43737">
    <property type="entry name" value="BLL7424 PROTEIN"/>
    <property type="match status" value="1"/>
</dbReference>